<feature type="chain" id="PRO_5041987230" description="Secreted protein" evidence="1">
    <location>
        <begin position="36"/>
        <end position="84"/>
    </location>
</feature>
<evidence type="ECO:0000313" key="3">
    <source>
        <dbReference type="Proteomes" id="UP001222325"/>
    </source>
</evidence>
<dbReference type="Proteomes" id="UP001222325">
    <property type="component" value="Unassembled WGS sequence"/>
</dbReference>
<accession>A0AAD6TZ52</accession>
<feature type="signal peptide" evidence="1">
    <location>
        <begin position="1"/>
        <end position="35"/>
    </location>
</feature>
<evidence type="ECO:0008006" key="4">
    <source>
        <dbReference type="Google" id="ProtNLM"/>
    </source>
</evidence>
<name>A0AAD6TZ52_9AGAR</name>
<reference evidence="2" key="1">
    <citation type="submission" date="2023-03" db="EMBL/GenBank/DDBJ databases">
        <title>Massive genome expansion in bonnet fungi (Mycena s.s.) driven by repeated elements and novel gene families across ecological guilds.</title>
        <authorList>
            <consortium name="Lawrence Berkeley National Laboratory"/>
            <person name="Harder C.B."/>
            <person name="Miyauchi S."/>
            <person name="Viragh M."/>
            <person name="Kuo A."/>
            <person name="Thoen E."/>
            <person name="Andreopoulos B."/>
            <person name="Lu D."/>
            <person name="Skrede I."/>
            <person name="Drula E."/>
            <person name="Henrissat B."/>
            <person name="Morin E."/>
            <person name="Kohler A."/>
            <person name="Barry K."/>
            <person name="LaButti K."/>
            <person name="Morin E."/>
            <person name="Salamov A."/>
            <person name="Lipzen A."/>
            <person name="Mereny Z."/>
            <person name="Hegedus B."/>
            <person name="Baldrian P."/>
            <person name="Stursova M."/>
            <person name="Weitz H."/>
            <person name="Taylor A."/>
            <person name="Grigoriev I.V."/>
            <person name="Nagy L.G."/>
            <person name="Martin F."/>
            <person name="Kauserud H."/>
        </authorList>
    </citation>
    <scope>NUCLEOTIDE SEQUENCE</scope>
    <source>
        <strain evidence="2">CBHHK173m</strain>
    </source>
</reference>
<sequence length="84" mass="9398">MRMSVSFCQSRYVVLCLSCLTKCLLHVGCTPVAYSGFCGSQSESGTDRLIRFFFEKVVQLLSKNNDEDVFIGNSLLFGCLPHIH</sequence>
<comment type="caution">
    <text evidence="2">The sequence shown here is derived from an EMBL/GenBank/DDBJ whole genome shotgun (WGS) entry which is preliminary data.</text>
</comment>
<proteinExistence type="predicted"/>
<evidence type="ECO:0000313" key="2">
    <source>
        <dbReference type="EMBL" id="KAJ7083352.1"/>
    </source>
</evidence>
<evidence type="ECO:0000256" key="1">
    <source>
        <dbReference type="SAM" id="SignalP"/>
    </source>
</evidence>
<keyword evidence="1" id="KW-0732">Signal</keyword>
<dbReference type="EMBL" id="JARJCN010000041">
    <property type="protein sequence ID" value="KAJ7083352.1"/>
    <property type="molecule type" value="Genomic_DNA"/>
</dbReference>
<gene>
    <name evidence="2" type="ORF">B0H15DRAFT_850685</name>
</gene>
<organism evidence="2 3">
    <name type="scientific">Mycena belliarum</name>
    <dbReference type="NCBI Taxonomy" id="1033014"/>
    <lineage>
        <taxon>Eukaryota</taxon>
        <taxon>Fungi</taxon>
        <taxon>Dikarya</taxon>
        <taxon>Basidiomycota</taxon>
        <taxon>Agaricomycotina</taxon>
        <taxon>Agaricomycetes</taxon>
        <taxon>Agaricomycetidae</taxon>
        <taxon>Agaricales</taxon>
        <taxon>Marasmiineae</taxon>
        <taxon>Mycenaceae</taxon>
        <taxon>Mycena</taxon>
    </lineage>
</organism>
<keyword evidence="3" id="KW-1185">Reference proteome</keyword>
<protein>
    <recommendedName>
        <fullName evidence="4">Secreted protein</fullName>
    </recommendedName>
</protein>
<dbReference type="AlphaFoldDB" id="A0AAD6TZ52"/>